<proteinExistence type="predicted"/>
<dbReference type="Proteomes" id="UP000238327">
    <property type="component" value="Chromosome"/>
</dbReference>
<evidence type="ECO:0000313" key="2">
    <source>
        <dbReference type="Proteomes" id="UP000238327"/>
    </source>
</evidence>
<accession>A0A2R3QIM5</accession>
<sequence length="79" mass="9191">MSHQQSDSVLIPLTADEALVLFEFLQRFSSTDELTIEDQSEQRALWNLCCLFEKHLSVPFDANYTEILRAAQNRLRDEC</sequence>
<name>A0A2R3QIM5_ECTME</name>
<protein>
    <submittedName>
        <fullName evidence="1">Uncharacterized protein</fullName>
    </submittedName>
</protein>
<evidence type="ECO:0000313" key="1">
    <source>
        <dbReference type="EMBL" id="AVO51625.1"/>
    </source>
</evidence>
<dbReference type="AlphaFoldDB" id="A0A2R3QIM5"/>
<reference evidence="1 2" key="1">
    <citation type="submission" date="2018-03" db="EMBL/GenBank/DDBJ databases">
        <title>Complete genome sequence and methylome analysis of Pseudomonas mendocina NEB 698.</title>
        <authorList>
            <person name="Morgan R.D."/>
        </authorList>
    </citation>
    <scope>NUCLEOTIDE SEQUENCE [LARGE SCALE GENOMIC DNA]</scope>
    <source>
        <strain evidence="1 2">NEB698</strain>
    </source>
</reference>
<gene>
    <name evidence="1" type="ORF">C7A17_02200</name>
</gene>
<organism evidence="1 2">
    <name type="scientific">Ectopseudomonas mendocina</name>
    <name type="common">Pseudomonas mendocina</name>
    <dbReference type="NCBI Taxonomy" id="300"/>
    <lineage>
        <taxon>Bacteria</taxon>
        <taxon>Pseudomonadati</taxon>
        <taxon>Pseudomonadota</taxon>
        <taxon>Gammaproteobacteria</taxon>
        <taxon>Pseudomonadales</taxon>
        <taxon>Pseudomonadaceae</taxon>
        <taxon>Ectopseudomonas</taxon>
    </lineage>
</organism>
<dbReference type="EMBL" id="CP027657">
    <property type="protein sequence ID" value="AVO51625.1"/>
    <property type="molecule type" value="Genomic_DNA"/>
</dbReference>